<evidence type="ECO:0000256" key="1">
    <source>
        <dbReference type="SAM" id="MobiDB-lite"/>
    </source>
</evidence>
<protein>
    <submittedName>
        <fullName evidence="2">Uncharacterized protein</fullName>
    </submittedName>
</protein>
<gene>
    <name evidence="2" type="ORF">JYU34_012192</name>
</gene>
<comment type="caution">
    <text evidence="2">The sequence shown here is derived from an EMBL/GenBank/DDBJ whole genome shotgun (WGS) entry which is preliminary data.</text>
</comment>
<evidence type="ECO:0000313" key="2">
    <source>
        <dbReference type="EMBL" id="KAG7303650.1"/>
    </source>
</evidence>
<sequence length="74" mass="8181">MPPTKDQGNKYNYTRSFSNNEMSMSARVYHPATNLMPPSPPISPTGIAPSFNTKYSPTSTFGRQNSQSNSKYSS</sequence>
<reference evidence="2 3" key="1">
    <citation type="submission" date="2021-06" db="EMBL/GenBank/DDBJ databases">
        <title>A haploid diamondback moth (Plutella xylostella L.) genome assembly resolves 31 chromosomes and identifies a diamide resistance mutation.</title>
        <authorList>
            <person name="Ward C.M."/>
            <person name="Perry K.D."/>
            <person name="Baker G."/>
            <person name="Powis K."/>
            <person name="Heckel D.G."/>
            <person name="Baxter S.W."/>
        </authorList>
    </citation>
    <scope>NUCLEOTIDE SEQUENCE [LARGE SCALE GENOMIC DNA]</scope>
    <source>
        <strain evidence="2 3">LV</strain>
        <tissue evidence="2">Single pupa</tissue>
    </source>
</reference>
<dbReference type="Proteomes" id="UP000823941">
    <property type="component" value="Chromosome 16"/>
</dbReference>
<feature type="region of interest" description="Disordered" evidence="1">
    <location>
        <begin position="31"/>
        <end position="74"/>
    </location>
</feature>
<organism evidence="2 3">
    <name type="scientific">Plutella xylostella</name>
    <name type="common">Diamondback moth</name>
    <name type="synonym">Plutella maculipennis</name>
    <dbReference type="NCBI Taxonomy" id="51655"/>
    <lineage>
        <taxon>Eukaryota</taxon>
        <taxon>Metazoa</taxon>
        <taxon>Ecdysozoa</taxon>
        <taxon>Arthropoda</taxon>
        <taxon>Hexapoda</taxon>
        <taxon>Insecta</taxon>
        <taxon>Pterygota</taxon>
        <taxon>Neoptera</taxon>
        <taxon>Endopterygota</taxon>
        <taxon>Lepidoptera</taxon>
        <taxon>Glossata</taxon>
        <taxon>Ditrysia</taxon>
        <taxon>Yponomeutoidea</taxon>
        <taxon>Plutellidae</taxon>
        <taxon>Plutella</taxon>
    </lineage>
</organism>
<dbReference type="EMBL" id="JAHIBW010000016">
    <property type="protein sequence ID" value="KAG7303650.1"/>
    <property type="molecule type" value="Genomic_DNA"/>
</dbReference>
<accession>A0ABQ7QF07</accession>
<keyword evidence="3" id="KW-1185">Reference proteome</keyword>
<proteinExistence type="predicted"/>
<evidence type="ECO:0000313" key="3">
    <source>
        <dbReference type="Proteomes" id="UP000823941"/>
    </source>
</evidence>
<name>A0ABQ7QF07_PLUXY</name>
<feature type="compositionally biased region" description="Polar residues" evidence="1">
    <location>
        <begin position="50"/>
        <end position="74"/>
    </location>
</feature>